<dbReference type="PANTHER" id="PTHR44936">
    <property type="entry name" value="SENSOR PROTEIN CREC"/>
    <property type="match status" value="1"/>
</dbReference>
<dbReference type="Pfam" id="PF00512">
    <property type="entry name" value="HisKA"/>
    <property type="match status" value="1"/>
</dbReference>
<dbReference type="EMBL" id="QPHM01000001">
    <property type="protein sequence ID" value="RCU48416.1"/>
    <property type="molecule type" value="Genomic_DNA"/>
</dbReference>
<feature type="transmembrane region" description="Helical" evidence="9">
    <location>
        <begin position="38"/>
        <end position="59"/>
    </location>
</feature>
<reference evidence="11 12" key="1">
    <citation type="submission" date="2018-07" db="EMBL/GenBank/DDBJ databases">
        <title>Genome sequences of Haloplanus salinus JCM 18368T.</title>
        <authorList>
            <person name="Kim Y.B."/>
            <person name="Roh S.W."/>
        </authorList>
    </citation>
    <scope>NUCLEOTIDE SEQUENCE [LARGE SCALE GENOMIC DNA]</scope>
    <source>
        <strain evidence="11 12">JCM 18368</strain>
    </source>
</reference>
<gene>
    <name evidence="11" type="ORF">DU504_14555</name>
</gene>
<evidence type="ECO:0000256" key="3">
    <source>
        <dbReference type="ARBA" id="ARBA00012438"/>
    </source>
</evidence>
<comment type="subcellular location">
    <subcellularLocation>
        <location evidence="2">Cell membrane</location>
        <topology evidence="2">Multi-pass membrane protein</topology>
    </subcellularLocation>
</comment>
<evidence type="ECO:0000256" key="7">
    <source>
        <dbReference type="ARBA" id="ARBA00022777"/>
    </source>
</evidence>
<feature type="transmembrane region" description="Helical" evidence="9">
    <location>
        <begin position="144"/>
        <end position="164"/>
    </location>
</feature>
<dbReference type="SUPFAM" id="SSF47384">
    <property type="entry name" value="Homodimeric domain of signal transducing histidine kinase"/>
    <property type="match status" value="1"/>
</dbReference>
<dbReference type="InterPro" id="IPR031621">
    <property type="entry name" value="HisKA_7TM"/>
</dbReference>
<keyword evidence="9" id="KW-1133">Transmembrane helix</keyword>
<evidence type="ECO:0000256" key="6">
    <source>
        <dbReference type="ARBA" id="ARBA00022679"/>
    </source>
</evidence>
<dbReference type="InterPro" id="IPR050980">
    <property type="entry name" value="2C_sensor_his_kinase"/>
</dbReference>
<evidence type="ECO:0000259" key="10">
    <source>
        <dbReference type="SMART" id="SM00388"/>
    </source>
</evidence>
<feature type="transmembrane region" description="Helical" evidence="9">
    <location>
        <begin position="105"/>
        <end position="124"/>
    </location>
</feature>
<accession>A0A368NDZ3</accession>
<organism evidence="11 12">
    <name type="scientific">Haloplanus salinus</name>
    <dbReference type="NCBI Taxonomy" id="1126245"/>
    <lineage>
        <taxon>Archaea</taxon>
        <taxon>Methanobacteriati</taxon>
        <taxon>Methanobacteriota</taxon>
        <taxon>Stenosarchaea group</taxon>
        <taxon>Halobacteria</taxon>
        <taxon>Halobacteriales</taxon>
        <taxon>Haloferacaceae</taxon>
        <taxon>Haloplanus</taxon>
    </lineage>
</organism>
<dbReference type="OrthoDB" id="8127at2157"/>
<dbReference type="CDD" id="cd00082">
    <property type="entry name" value="HisKA"/>
    <property type="match status" value="1"/>
</dbReference>
<feature type="domain" description="Signal transduction histidine kinase dimerisation/phosphoacceptor" evidence="10">
    <location>
        <begin position="345"/>
        <end position="412"/>
    </location>
</feature>
<evidence type="ECO:0000313" key="12">
    <source>
        <dbReference type="Proteomes" id="UP000252189"/>
    </source>
</evidence>
<dbReference type="SMART" id="SM00388">
    <property type="entry name" value="HisKA"/>
    <property type="match status" value="1"/>
</dbReference>
<keyword evidence="9" id="KW-0472">Membrane</keyword>
<dbReference type="PROSITE" id="PS51257">
    <property type="entry name" value="PROKAR_LIPOPROTEIN"/>
    <property type="match status" value="1"/>
</dbReference>
<keyword evidence="5" id="KW-0597">Phosphoprotein</keyword>
<dbReference type="EC" id="2.7.13.3" evidence="3"/>
<keyword evidence="9" id="KW-0812">Transmembrane</keyword>
<comment type="caution">
    <text evidence="11">The sequence shown here is derived from an EMBL/GenBank/DDBJ whole genome shotgun (WGS) entry which is preliminary data.</text>
</comment>
<evidence type="ECO:0000256" key="5">
    <source>
        <dbReference type="ARBA" id="ARBA00022553"/>
    </source>
</evidence>
<dbReference type="InterPro" id="IPR003661">
    <property type="entry name" value="HisK_dim/P_dom"/>
</dbReference>
<dbReference type="AlphaFoldDB" id="A0A368NDZ3"/>
<dbReference type="RefSeq" id="WP_114450049.1">
    <property type="nucleotide sequence ID" value="NZ_QPHM01000001.1"/>
</dbReference>
<feature type="transmembrane region" description="Helical" evidence="9">
    <location>
        <begin position="65"/>
        <end position="85"/>
    </location>
</feature>
<evidence type="ECO:0000256" key="4">
    <source>
        <dbReference type="ARBA" id="ARBA00022475"/>
    </source>
</evidence>
<dbReference type="Pfam" id="PF16927">
    <property type="entry name" value="HisKA_7TM"/>
    <property type="match status" value="1"/>
</dbReference>
<evidence type="ECO:0000256" key="1">
    <source>
        <dbReference type="ARBA" id="ARBA00000085"/>
    </source>
</evidence>
<dbReference type="Proteomes" id="UP000252189">
    <property type="component" value="Unassembled WGS sequence"/>
</dbReference>
<keyword evidence="7 11" id="KW-0418">Kinase</keyword>
<name>A0A368NDZ3_9EURY</name>
<feature type="transmembrane region" description="Helical" evidence="9">
    <location>
        <begin position="176"/>
        <end position="196"/>
    </location>
</feature>
<comment type="catalytic activity">
    <reaction evidence="1">
        <text>ATP + protein L-histidine = ADP + protein N-phospho-L-histidine.</text>
        <dbReference type="EC" id="2.7.13.3"/>
    </reaction>
</comment>
<feature type="transmembrane region" description="Helical" evidence="9">
    <location>
        <begin position="6"/>
        <end position="26"/>
    </location>
</feature>
<evidence type="ECO:0000256" key="8">
    <source>
        <dbReference type="ARBA" id="ARBA00023012"/>
    </source>
</evidence>
<proteinExistence type="predicted"/>
<protein>
    <recommendedName>
        <fullName evidence="3">histidine kinase</fullName>
        <ecNumber evidence="3">2.7.13.3</ecNumber>
    </recommendedName>
</protein>
<dbReference type="PANTHER" id="PTHR44936:SF9">
    <property type="entry name" value="SENSOR PROTEIN CREC"/>
    <property type="match status" value="1"/>
</dbReference>
<keyword evidence="12" id="KW-1185">Reference proteome</keyword>
<dbReference type="Gene3D" id="3.30.450.20">
    <property type="entry name" value="PAS domain"/>
    <property type="match status" value="1"/>
</dbReference>
<dbReference type="GO" id="GO:0000155">
    <property type="term" value="F:phosphorelay sensor kinase activity"/>
    <property type="evidence" value="ECO:0007669"/>
    <property type="project" value="InterPro"/>
</dbReference>
<sequence length="563" mass="61080">MESLRAAYLCAFTAAAVACFAGLHRLQRLTDPDTRRGLAGLLTLTGVWSASHVGRLLPLAPDVQAWFYLVGLVVGLGTVGAWLYFCSAYTGRRYHRQPSIRRSALALYLVIVGLKLTNPLHHWYFTTSTTAVPFPHAVIDLGTVHWVVTALSYALSAVGFYLLYEVLSESKLNVTALGTLVGATGLPVVFYVLSFGTTGLLTLHYEPLGVAVFAIGTLYVVDDDFVAVPPFWRTQVIDAIGEVIILLDDESRIRDVNRRATDRFPALADAVGARLSTVRPDLADAVATGEDVVEVDAENGDSRRYYFLNTSPLVSGTAEVGRALICTDVTRVERQRRKLKRQNEQFDDLAAAITHEFRNTLTVAGGYFQAVADGHARDESSAVEACRRVERAHARMERIVTDLSMLARHGGAVERMHECDLQGTVEGAVGTVEPEGVSVTVDGDATILADRSRLGRLFAKAVEFADLYGDDAMVVRAERERLTLTVEGEPLSEGSIDRAFEYAAPVPSAETGTVFPTMRIIAQAHGWTVDLDATYRDGVRIVLGAVDMEAGARAAGGDDEVSS</sequence>
<keyword evidence="8" id="KW-0902">Two-component regulatory system</keyword>
<keyword evidence="6" id="KW-0808">Transferase</keyword>
<dbReference type="InterPro" id="IPR036097">
    <property type="entry name" value="HisK_dim/P_sf"/>
</dbReference>
<evidence type="ECO:0000256" key="9">
    <source>
        <dbReference type="SAM" id="Phobius"/>
    </source>
</evidence>
<evidence type="ECO:0000256" key="2">
    <source>
        <dbReference type="ARBA" id="ARBA00004651"/>
    </source>
</evidence>
<dbReference type="Gene3D" id="1.10.287.130">
    <property type="match status" value="1"/>
</dbReference>
<keyword evidence="4" id="KW-1003">Cell membrane</keyword>
<evidence type="ECO:0000313" key="11">
    <source>
        <dbReference type="EMBL" id="RCU48416.1"/>
    </source>
</evidence>